<evidence type="ECO:0000256" key="9">
    <source>
        <dbReference type="ARBA" id="ARBA00022833"/>
    </source>
</evidence>
<gene>
    <name evidence="17 19" type="primary">uvrA</name>
    <name evidence="19" type="ORF">NCTC13294_00235</name>
</gene>
<dbReference type="GO" id="GO:0006289">
    <property type="term" value="P:nucleotide-excision repair"/>
    <property type="evidence" value="ECO:0007669"/>
    <property type="project" value="UniProtKB-UniRule"/>
</dbReference>
<dbReference type="SUPFAM" id="SSF52540">
    <property type="entry name" value="P-loop containing nucleoside triphosphate hydrolases"/>
    <property type="match status" value="2"/>
</dbReference>
<comment type="function">
    <text evidence="17">The UvrABC repair system catalyzes the recognition and processing of DNA lesions. UvrA is an ATPase and a DNA-binding protein. A damage recognition complex composed of 2 UvrA and 2 UvrB subunits scans DNA for abnormalities. When the presence of a lesion has been verified by UvrB, the UvrA molecules dissociate.</text>
</comment>
<keyword evidence="17" id="KW-0742">SOS response</keyword>
<dbReference type="Gene3D" id="3.40.50.300">
    <property type="entry name" value="P-loop containing nucleotide triphosphate hydrolases"/>
    <property type="match status" value="2"/>
</dbReference>
<feature type="zinc finger region" description="C4-type" evidence="17">
    <location>
        <begin position="252"/>
        <end position="279"/>
    </location>
</feature>
<dbReference type="PROSITE" id="PS50893">
    <property type="entry name" value="ABC_TRANSPORTER_2"/>
    <property type="match status" value="1"/>
</dbReference>
<evidence type="ECO:0000256" key="17">
    <source>
        <dbReference type="HAMAP-Rule" id="MF_00205"/>
    </source>
</evidence>
<dbReference type="NCBIfam" id="NF001503">
    <property type="entry name" value="PRK00349.1"/>
    <property type="match status" value="1"/>
</dbReference>
<evidence type="ECO:0000256" key="4">
    <source>
        <dbReference type="ARBA" id="ARBA00022737"/>
    </source>
</evidence>
<evidence type="ECO:0000313" key="19">
    <source>
        <dbReference type="EMBL" id="SUX18287.1"/>
    </source>
</evidence>
<evidence type="ECO:0000256" key="5">
    <source>
        <dbReference type="ARBA" id="ARBA00022741"/>
    </source>
</evidence>
<dbReference type="InterPro" id="IPR004602">
    <property type="entry name" value="UvrA"/>
</dbReference>
<keyword evidence="6 17" id="KW-0227">DNA damage</keyword>
<dbReference type="InterPro" id="IPR013815">
    <property type="entry name" value="ATP_grasp_subdomain_1"/>
</dbReference>
<comment type="subcellular location">
    <subcellularLocation>
        <location evidence="1 17">Cytoplasm</location>
    </subcellularLocation>
</comment>
<evidence type="ECO:0000256" key="12">
    <source>
        <dbReference type="ARBA" id="ARBA00023125"/>
    </source>
</evidence>
<dbReference type="InterPro" id="IPR041102">
    <property type="entry name" value="UvrA_inter"/>
</dbReference>
<feature type="domain" description="ABC transporter" evidence="18">
    <location>
        <begin position="606"/>
        <end position="936"/>
    </location>
</feature>
<keyword evidence="13 17" id="KW-0234">DNA repair</keyword>
<evidence type="ECO:0000256" key="8">
    <source>
        <dbReference type="ARBA" id="ARBA00022771"/>
    </source>
</evidence>
<organism evidence="19 20">
    <name type="scientific">Cardiobacterium valvarum</name>
    <dbReference type="NCBI Taxonomy" id="194702"/>
    <lineage>
        <taxon>Bacteria</taxon>
        <taxon>Pseudomonadati</taxon>
        <taxon>Pseudomonadota</taxon>
        <taxon>Gammaproteobacteria</taxon>
        <taxon>Cardiobacteriales</taxon>
        <taxon>Cardiobacteriaceae</taxon>
        <taxon>Cardiobacterium</taxon>
    </lineage>
</organism>
<dbReference type="GO" id="GO:0005524">
    <property type="term" value="F:ATP binding"/>
    <property type="evidence" value="ECO:0007669"/>
    <property type="project" value="UniProtKB-UniRule"/>
</dbReference>
<evidence type="ECO:0000256" key="10">
    <source>
        <dbReference type="ARBA" id="ARBA00022840"/>
    </source>
</evidence>
<dbReference type="EMBL" id="UFUW01000001">
    <property type="protein sequence ID" value="SUX18287.1"/>
    <property type="molecule type" value="Genomic_DNA"/>
</dbReference>
<dbReference type="OrthoDB" id="9809851at2"/>
<dbReference type="RefSeq" id="WP_115610560.1">
    <property type="nucleotide sequence ID" value="NZ_JBHLZC010000001.1"/>
</dbReference>
<keyword evidence="9 17" id="KW-0862">Zinc</keyword>
<keyword evidence="20" id="KW-1185">Reference proteome</keyword>
<keyword evidence="3 17" id="KW-0479">Metal-binding</keyword>
<evidence type="ECO:0000256" key="3">
    <source>
        <dbReference type="ARBA" id="ARBA00022723"/>
    </source>
</evidence>
<keyword evidence="2 17" id="KW-0963">Cytoplasm</keyword>
<dbReference type="CDD" id="cd03271">
    <property type="entry name" value="ABC_UvrA_II"/>
    <property type="match status" value="1"/>
</dbReference>
<dbReference type="NCBIfam" id="TIGR00630">
    <property type="entry name" value="uvra"/>
    <property type="match status" value="1"/>
</dbReference>
<dbReference type="Gene3D" id="1.10.8.280">
    <property type="entry name" value="ABC transporter ATPase domain-like"/>
    <property type="match status" value="1"/>
</dbReference>
<accession>A0A381DYA2</accession>
<dbReference type="GO" id="GO:0009380">
    <property type="term" value="C:excinuclease repair complex"/>
    <property type="evidence" value="ECO:0007669"/>
    <property type="project" value="InterPro"/>
</dbReference>
<evidence type="ECO:0000259" key="18">
    <source>
        <dbReference type="PROSITE" id="PS50893"/>
    </source>
</evidence>
<name>A0A381DYA2_9GAMM</name>
<dbReference type="Pfam" id="PF17760">
    <property type="entry name" value="UvrA_inter"/>
    <property type="match status" value="1"/>
</dbReference>
<keyword evidence="8 17" id="KW-0863">Zinc-finger</keyword>
<dbReference type="GO" id="GO:0016887">
    <property type="term" value="F:ATP hydrolysis activity"/>
    <property type="evidence" value="ECO:0007669"/>
    <property type="project" value="InterPro"/>
</dbReference>
<dbReference type="InterPro" id="IPR003439">
    <property type="entry name" value="ABC_transporter-like_ATP-bd"/>
</dbReference>
<evidence type="ECO:0000256" key="7">
    <source>
        <dbReference type="ARBA" id="ARBA00022769"/>
    </source>
</evidence>
<feature type="zinc finger region" description="C4-type" evidence="17">
    <location>
        <begin position="739"/>
        <end position="765"/>
    </location>
</feature>
<dbReference type="GO" id="GO:0005737">
    <property type="term" value="C:cytoplasm"/>
    <property type="evidence" value="ECO:0007669"/>
    <property type="project" value="UniProtKB-SubCell"/>
</dbReference>
<dbReference type="Gene3D" id="3.30.1490.20">
    <property type="entry name" value="ATP-grasp fold, A domain"/>
    <property type="match status" value="1"/>
</dbReference>
<keyword evidence="5 17" id="KW-0547">Nucleotide-binding</keyword>
<feature type="binding site" evidence="17">
    <location>
        <begin position="31"/>
        <end position="38"/>
    </location>
    <ligand>
        <name>ATP</name>
        <dbReference type="ChEBI" id="CHEBI:30616"/>
    </ligand>
</feature>
<dbReference type="HAMAP" id="MF_00205">
    <property type="entry name" value="UvrA"/>
    <property type="match status" value="1"/>
</dbReference>
<feature type="binding site" evidence="17">
    <location>
        <begin position="640"/>
        <end position="647"/>
    </location>
    <ligand>
        <name>ATP</name>
        <dbReference type="ChEBI" id="CHEBI:30616"/>
    </ligand>
</feature>
<evidence type="ECO:0000256" key="2">
    <source>
        <dbReference type="ARBA" id="ARBA00022490"/>
    </source>
</evidence>
<dbReference type="GO" id="GO:0003677">
    <property type="term" value="F:DNA binding"/>
    <property type="evidence" value="ECO:0007669"/>
    <property type="project" value="UniProtKB-UniRule"/>
</dbReference>
<dbReference type="Gene3D" id="1.20.1580.10">
    <property type="entry name" value="ABC transporter ATPase like domain"/>
    <property type="match status" value="2"/>
</dbReference>
<dbReference type="PROSITE" id="PS00211">
    <property type="entry name" value="ABC_TRANSPORTER_1"/>
    <property type="match status" value="2"/>
</dbReference>
<reference evidence="19 20" key="1">
    <citation type="submission" date="2018-06" db="EMBL/GenBank/DDBJ databases">
        <authorList>
            <consortium name="Pathogen Informatics"/>
            <person name="Doyle S."/>
        </authorList>
    </citation>
    <scope>NUCLEOTIDE SEQUENCE [LARGE SCALE GENOMIC DNA]</scope>
    <source>
        <strain evidence="19 20">NCTC13294</strain>
    </source>
</reference>
<dbReference type="InterPro" id="IPR017871">
    <property type="entry name" value="ABC_transporter-like_CS"/>
</dbReference>
<keyword evidence="7 17" id="KW-0228">DNA excision</keyword>
<dbReference type="Pfam" id="PF17755">
    <property type="entry name" value="UvrA_DNA-bind"/>
    <property type="match status" value="1"/>
</dbReference>
<dbReference type="InterPro" id="IPR041552">
    <property type="entry name" value="UvrA_DNA-bd"/>
</dbReference>
<keyword evidence="4 17" id="KW-0677">Repeat</keyword>
<evidence type="ECO:0000256" key="14">
    <source>
        <dbReference type="ARBA" id="ARBA00038000"/>
    </source>
</evidence>
<dbReference type="FunFam" id="1.20.1580.10:FF:000002">
    <property type="entry name" value="UvrABC system protein A"/>
    <property type="match status" value="1"/>
</dbReference>
<dbReference type="InterPro" id="IPR027417">
    <property type="entry name" value="P-loop_NTPase"/>
</dbReference>
<comment type="similarity">
    <text evidence="14 17">Belongs to the ABC transporter superfamily. UvrA family.</text>
</comment>
<comment type="subunit">
    <text evidence="17">Forms a heterotetramer with UvrB during the search for lesions.</text>
</comment>
<evidence type="ECO:0000256" key="13">
    <source>
        <dbReference type="ARBA" id="ARBA00023204"/>
    </source>
</evidence>
<evidence type="ECO:0000256" key="15">
    <source>
        <dbReference type="ARBA" id="ARBA00039316"/>
    </source>
</evidence>
<dbReference type="GO" id="GO:0008270">
    <property type="term" value="F:zinc ion binding"/>
    <property type="evidence" value="ECO:0007669"/>
    <property type="project" value="UniProtKB-UniRule"/>
</dbReference>
<dbReference type="AlphaFoldDB" id="A0A381DYA2"/>
<protein>
    <recommendedName>
        <fullName evidence="15 17">UvrABC system protein A</fullName>
        <shortName evidence="17">UvrA protein</shortName>
    </recommendedName>
    <alternativeName>
        <fullName evidence="16 17">Excinuclease ABC subunit A</fullName>
    </alternativeName>
</protein>
<keyword evidence="11 17" id="KW-0267">Excision nuclease</keyword>
<keyword evidence="12 17" id="KW-0238">DNA-binding</keyword>
<evidence type="ECO:0000256" key="1">
    <source>
        <dbReference type="ARBA" id="ARBA00004496"/>
    </source>
</evidence>
<dbReference type="GO" id="GO:0009432">
    <property type="term" value="P:SOS response"/>
    <property type="evidence" value="ECO:0007669"/>
    <property type="project" value="UniProtKB-UniRule"/>
</dbReference>
<evidence type="ECO:0000256" key="16">
    <source>
        <dbReference type="ARBA" id="ARBA00042156"/>
    </source>
</evidence>
<dbReference type="PANTHER" id="PTHR43152">
    <property type="entry name" value="UVRABC SYSTEM PROTEIN A"/>
    <property type="match status" value="1"/>
</dbReference>
<evidence type="ECO:0000256" key="6">
    <source>
        <dbReference type="ARBA" id="ARBA00022763"/>
    </source>
</evidence>
<evidence type="ECO:0000313" key="20">
    <source>
        <dbReference type="Proteomes" id="UP000254572"/>
    </source>
</evidence>
<dbReference type="GO" id="GO:0009381">
    <property type="term" value="F:excinuclease ABC activity"/>
    <property type="evidence" value="ECO:0007669"/>
    <property type="project" value="UniProtKB-UniRule"/>
</dbReference>
<sequence>MDTIAIRGARTHNLKNIDLDLPRDKLIVITGLSGSGKSSLAFDTIYAEGQRRYVESLSAYARQFLSIMDKPDVDHIEGLSPAISIEQKSTSHNPRSTVGTITEIHDYLRLLFARVGIPRCPEHGIELNAQTVSQMVDSILAFPPESRWMLVAPLVQGRKGEHSKLLQDIRQQGFVRARIDGETYDLDTLPAIDGRRKHDIGVVVDRFVNRDGIAQRLAESLETALSLADGIVQLVAMDDGGATHTFSSKYACPVCGYALSELEPRLFSFNNPHGACPECDGLGVNSFIDPARVVMHPYLSIAAGAVRGWDRRTPYFYPQMQALAAHYDFDLENTAFEDLPENIQNLVLYGSGDTKIPMPSIGAGGAVRLREATFEGIITTMNRRYRETDKANVRDEISQFLNNRECPACHGTRLNRAARHVYIDGTTLPDINRWSIADAQHWADNLNLSGARGEIAAKILKEIRDRLGFLNNVGLNYLTLARSAETLSGGEAQRIRLASQIGAGLVGVMYVLDEPSIGLHQRDNARLLASLLRLRDLGNTIIVVEHDEDAIRAADYVVDIGPGAGIHGGAITAQGTPAEISAHPDSLTGKYLSGRETIAVPATRTPRDKNRLLHLYGASGHNLKNINLELPLGLLTCVTGVSGSGKSTLVNETLAKAAAKHLNRAGDDPAPYERITGLDQFDKIINIDQSPIGRTPRSNPATYTGIFTAIRDLFAGTQESRARGYTPGRFSFNVKGGRCEACQGDGVIKVEMHFLPDVYVACDICHGARYNRETLGITYKGKTISDVLDMDIEEAWHFFENIPALQRKLQTLLDVGLSYIRLGQNAVTLSGGEAQRVKLARELSKRDTGRTLYILDEPTTGLHFHDVRQLLDVLHRLRDGGNTIVVIEHNLDVIKTADWIVDLGPEGGSGGGEIIAVGTPEQIAANPKSYTGEFLKPLLAREDP</sequence>
<dbReference type="Proteomes" id="UP000254572">
    <property type="component" value="Unassembled WGS sequence"/>
</dbReference>
<dbReference type="CDD" id="cd03270">
    <property type="entry name" value="ABC_UvrA_I"/>
    <property type="match status" value="1"/>
</dbReference>
<keyword evidence="10 17" id="KW-0067">ATP-binding</keyword>
<proteinExistence type="inferred from homology"/>
<evidence type="ECO:0000256" key="11">
    <source>
        <dbReference type="ARBA" id="ARBA00022881"/>
    </source>
</evidence>
<dbReference type="PANTHER" id="PTHR43152:SF3">
    <property type="entry name" value="UVRABC SYSTEM PROTEIN A"/>
    <property type="match status" value="1"/>
</dbReference>